<dbReference type="EMBL" id="CP019124">
    <property type="protein sequence ID" value="APX90918.1"/>
    <property type="molecule type" value="Genomic_DNA"/>
</dbReference>
<dbReference type="Pfam" id="PF08309">
    <property type="entry name" value="LVIVD"/>
    <property type="match status" value="2"/>
</dbReference>
<evidence type="ECO:0000313" key="2">
    <source>
        <dbReference type="Proteomes" id="UP000187266"/>
    </source>
</evidence>
<keyword evidence="2" id="KW-1185">Reference proteome</keyword>
<reference evidence="1 2" key="1">
    <citation type="submission" date="2017-01" db="EMBL/GenBank/DDBJ databases">
        <title>Genomic analysis of Xuhuaishuia manganoxidans DY6-4.</title>
        <authorList>
            <person name="Wang X."/>
        </authorList>
    </citation>
    <scope>NUCLEOTIDE SEQUENCE [LARGE SCALE GENOMIC DNA]</scope>
    <source>
        <strain evidence="1 2">DY6-4</strain>
    </source>
</reference>
<accession>A0A1U7DM21</accession>
<protein>
    <submittedName>
        <fullName evidence="1">RNA polymerase subunit sigma-70</fullName>
    </submittedName>
</protein>
<name>A0A1U7DM21_9RHOB</name>
<proteinExistence type="predicted"/>
<organism evidence="1 2">
    <name type="scientific">Brevirhabdus pacifica</name>
    <dbReference type="NCBI Taxonomy" id="1267768"/>
    <lineage>
        <taxon>Bacteria</taxon>
        <taxon>Pseudomonadati</taxon>
        <taxon>Pseudomonadota</taxon>
        <taxon>Alphaproteobacteria</taxon>
        <taxon>Rhodobacterales</taxon>
        <taxon>Paracoccaceae</taxon>
        <taxon>Brevirhabdus</taxon>
    </lineage>
</organism>
<dbReference type="Proteomes" id="UP000187266">
    <property type="component" value="Chromosome"/>
</dbReference>
<dbReference type="AlphaFoldDB" id="A0A1U7DM21"/>
<dbReference type="OrthoDB" id="8375at2"/>
<dbReference type="SUPFAM" id="SSF101908">
    <property type="entry name" value="Putative isomerase YbhE"/>
    <property type="match status" value="1"/>
</dbReference>
<gene>
    <name evidence="1" type="ORF">BV394_02570</name>
</gene>
<dbReference type="STRING" id="1267768.BV394_02570"/>
<dbReference type="InterPro" id="IPR013211">
    <property type="entry name" value="LVIVD"/>
</dbReference>
<sequence>MKQEVEYELSRNIRRLGRLEIQGGGQVEVHGNLVFVGHMKPPMGTSIIDVSDPANPTVLSHIEPPDAYSHTHKVRVCGNIMITNVEQDRRHFLRKADKIPAIRAEIGDGATDAQIAERLGVKTEDIADLEEAKARGYYGGGFRVWDISDPRAPKLLSYVRTHGFGVHRFDMDERHAYISTEMEGYVGNILVTYDITDPANPREISRWHMPGQHEAGGESRDWEGYGIRLHHAMRCGDELWAACWHAGFRVLDASDLNKTPKVLGSFEFPPAIPEPTHTIMPMEQRVNGRRYALSIDEEHDHKPGRLHGFLWVMDVTDLSDIKAVAAWDLTERASPWVGQPGVRFGAHQYREKLDGNLVYATWFAGGLRVLDLSDPLYPTEIAHFIPEPGKGGPAQSNDVDVGEDGRIYLLDRNHGLDILEMTT</sequence>
<evidence type="ECO:0000313" key="1">
    <source>
        <dbReference type="EMBL" id="APX90918.1"/>
    </source>
</evidence>